<sequence length="353" mass="37535">MSGLGWATSRTRPVIVPSRETGGRARWGVNGLGRTSTEVTVVGGGVIGMTTAVVLAESGHRVRVVTREPVGRTTSAVAGALWEPYLAEPRQTVAEWAHRSYRVFAELAEEPGTGVRMAGGTKAHPRPGLPAPWWATNHPGTVRPAAPDELPAGYQSGWSARLPLVDMPTYLDYLTRRLVRAGGEIGLGTVSSLAELDTPLLVNCTGLGARELVPDPMLRPVQGHLVVVANTPRIDRWFVEAGGGEETTYIFPQPGAGVVLLGGTAFADQWDTDPNPKVAARIVQRCARVIPALSDAPVLDHRVGLRPVRSQVRMEREIMPSGAMCVHSYGHGGCGVTVSWACAADAADLLTTQ</sequence>
<dbReference type="GO" id="GO:0005737">
    <property type="term" value="C:cytoplasm"/>
    <property type="evidence" value="ECO:0007669"/>
    <property type="project" value="TreeGrafter"/>
</dbReference>
<feature type="binding site" evidence="9">
    <location>
        <position position="333"/>
    </location>
    <ligand>
        <name>D-dopa</name>
        <dbReference type="ChEBI" id="CHEBI:149689"/>
    </ligand>
</feature>
<proteinExistence type="inferred from homology"/>
<feature type="binding site" evidence="9">
    <location>
        <position position="249"/>
    </location>
    <ligand>
        <name>D-dopa</name>
        <dbReference type="ChEBI" id="CHEBI:149689"/>
    </ligand>
</feature>
<evidence type="ECO:0000256" key="4">
    <source>
        <dbReference type="ARBA" id="ARBA00022827"/>
    </source>
</evidence>
<keyword evidence="12" id="KW-1185">Reference proteome</keyword>
<accession>A0A4R4TXY6</accession>
<dbReference type="EMBL" id="SMKI01000001">
    <property type="protein sequence ID" value="TDC80492.1"/>
    <property type="molecule type" value="Genomic_DNA"/>
</dbReference>
<feature type="domain" description="FAD dependent oxidoreductase" evidence="10">
    <location>
        <begin position="39"/>
        <end position="349"/>
    </location>
</feature>
<organism evidence="11 12">
    <name type="scientific">Streptomyces hainanensis</name>
    <dbReference type="NCBI Taxonomy" id="402648"/>
    <lineage>
        <taxon>Bacteria</taxon>
        <taxon>Bacillati</taxon>
        <taxon>Actinomycetota</taxon>
        <taxon>Actinomycetes</taxon>
        <taxon>Kitasatosporales</taxon>
        <taxon>Streptomycetaceae</taxon>
        <taxon>Streptomyces</taxon>
    </lineage>
</organism>
<comment type="cofactor">
    <cofactor evidence="1 9">
        <name>FAD</name>
        <dbReference type="ChEBI" id="CHEBI:57692"/>
    </cofactor>
</comment>
<keyword evidence="4 9" id="KW-0274">FAD</keyword>
<gene>
    <name evidence="11" type="ORF">E1283_00045</name>
</gene>
<dbReference type="PANTHER" id="PTHR11530:SF11">
    <property type="entry name" value="D-ASPARTATE OXIDASE"/>
    <property type="match status" value="1"/>
</dbReference>
<comment type="caution">
    <text evidence="11">The sequence shown here is derived from an EMBL/GenBank/DDBJ whole genome shotgun (WGS) entry which is preliminary data.</text>
</comment>
<dbReference type="GO" id="GO:0071949">
    <property type="term" value="F:FAD binding"/>
    <property type="evidence" value="ECO:0007669"/>
    <property type="project" value="InterPro"/>
</dbReference>
<evidence type="ECO:0000256" key="1">
    <source>
        <dbReference type="ARBA" id="ARBA00001974"/>
    </source>
</evidence>
<dbReference type="GO" id="GO:0019478">
    <property type="term" value="P:D-amino acid catabolic process"/>
    <property type="evidence" value="ECO:0007669"/>
    <property type="project" value="TreeGrafter"/>
</dbReference>
<dbReference type="RefSeq" id="WP_132815153.1">
    <property type="nucleotide sequence ID" value="NZ_SMKI01000001.1"/>
</dbReference>
<dbReference type="InterPro" id="IPR023209">
    <property type="entry name" value="DAO"/>
</dbReference>
<dbReference type="Gene3D" id="3.30.9.10">
    <property type="entry name" value="D-Amino Acid Oxidase, subunit A, domain 2"/>
    <property type="match status" value="1"/>
</dbReference>
<feature type="binding site" evidence="9">
    <location>
        <begin position="74"/>
        <end position="75"/>
    </location>
    <ligand>
        <name>FAD</name>
        <dbReference type="ChEBI" id="CHEBI:57692"/>
    </ligand>
</feature>
<evidence type="ECO:0000256" key="8">
    <source>
        <dbReference type="ARBA" id="ARBA00049547"/>
    </source>
</evidence>
<evidence type="ECO:0000256" key="2">
    <source>
        <dbReference type="ARBA" id="ARBA00006730"/>
    </source>
</evidence>
<evidence type="ECO:0000256" key="9">
    <source>
        <dbReference type="PIRSR" id="PIRSR000189-1"/>
    </source>
</evidence>
<evidence type="ECO:0000256" key="6">
    <source>
        <dbReference type="ARBA" id="ARBA00039101"/>
    </source>
</evidence>
<feature type="binding site" evidence="9">
    <location>
        <position position="190"/>
    </location>
    <ligand>
        <name>FAD</name>
        <dbReference type="ChEBI" id="CHEBI:57692"/>
    </ligand>
</feature>
<dbReference type="Pfam" id="PF01266">
    <property type="entry name" value="DAO"/>
    <property type="match status" value="1"/>
</dbReference>
<feature type="binding site" evidence="9">
    <location>
        <begin position="332"/>
        <end position="337"/>
    </location>
    <ligand>
        <name>FAD</name>
        <dbReference type="ChEBI" id="CHEBI:57692"/>
    </ligand>
</feature>
<reference evidence="11 12" key="1">
    <citation type="submission" date="2019-03" db="EMBL/GenBank/DDBJ databases">
        <title>Draft genome sequences of novel Actinobacteria.</title>
        <authorList>
            <person name="Sahin N."/>
            <person name="Ay H."/>
            <person name="Saygin H."/>
        </authorList>
    </citation>
    <scope>NUCLEOTIDE SEQUENCE [LARGE SCALE GENOMIC DNA]</scope>
    <source>
        <strain evidence="11 12">DSM 41900</strain>
    </source>
</reference>
<evidence type="ECO:0000256" key="3">
    <source>
        <dbReference type="ARBA" id="ARBA00022630"/>
    </source>
</evidence>
<dbReference type="OrthoDB" id="246701at2"/>
<dbReference type="Proteomes" id="UP000295345">
    <property type="component" value="Unassembled WGS sequence"/>
</dbReference>
<dbReference type="InterPro" id="IPR006076">
    <property type="entry name" value="FAD-dep_OxRdtase"/>
</dbReference>
<comment type="catalytic activity">
    <reaction evidence="8">
        <text>a D-alpha-amino acid + O2 + H2O = a 2-oxocarboxylate + H2O2 + NH4(+)</text>
        <dbReference type="Rhea" id="RHEA:21816"/>
        <dbReference type="ChEBI" id="CHEBI:15377"/>
        <dbReference type="ChEBI" id="CHEBI:15379"/>
        <dbReference type="ChEBI" id="CHEBI:16240"/>
        <dbReference type="ChEBI" id="CHEBI:28938"/>
        <dbReference type="ChEBI" id="CHEBI:35179"/>
        <dbReference type="ChEBI" id="CHEBI:59871"/>
        <dbReference type="EC" id="1.4.3.3"/>
    </reaction>
    <physiologicalReaction direction="left-to-right" evidence="8">
        <dbReference type="Rhea" id="RHEA:21817"/>
    </physiologicalReaction>
</comment>
<evidence type="ECO:0000256" key="7">
    <source>
        <dbReference type="ARBA" id="ARBA00039751"/>
    </source>
</evidence>
<evidence type="ECO:0000313" key="11">
    <source>
        <dbReference type="EMBL" id="TDC80492.1"/>
    </source>
</evidence>
<dbReference type="PANTHER" id="PTHR11530">
    <property type="entry name" value="D-AMINO ACID OXIDASE"/>
    <property type="match status" value="1"/>
</dbReference>
<keyword evidence="5" id="KW-0560">Oxidoreductase</keyword>
<feature type="binding site" evidence="9">
    <location>
        <position position="306"/>
    </location>
    <ligand>
        <name>D-dopa</name>
        <dbReference type="ChEBI" id="CHEBI:149689"/>
    </ligand>
</feature>
<dbReference type="EC" id="1.4.3.3" evidence="6"/>
<dbReference type="AlphaFoldDB" id="A0A4R4TXY6"/>
<evidence type="ECO:0000313" key="12">
    <source>
        <dbReference type="Proteomes" id="UP000295345"/>
    </source>
</evidence>
<comment type="similarity">
    <text evidence="2">Belongs to the DAMOX/DASOX family.</text>
</comment>
<keyword evidence="3" id="KW-0285">Flavoprotein</keyword>
<dbReference type="GO" id="GO:0003884">
    <property type="term" value="F:D-amino-acid oxidase activity"/>
    <property type="evidence" value="ECO:0007669"/>
    <property type="project" value="UniProtKB-EC"/>
</dbReference>
<evidence type="ECO:0000256" key="5">
    <source>
        <dbReference type="ARBA" id="ARBA00023002"/>
    </source>
</evidence>
<dbReference type="PIRSF" id="PIRSF000189">
    <property type="entry name" value="D-aa_oxidase"/>
    <property type="match status" value="1"/>
</dbReference>
<dbReference type="SUPFAM" id="SSF51971">
    <property type="entry name" value="Nucleotide-binding domain"/>
    <property type="match status" value="1"/>
</dbReference>
<dbReference type="SUPFAM" id="SSF54373">
    <property type="entry name" value="FAD-linked reductases, C-terminal domain"/>
    <property type="match status" value="1"/>
</dbReference>
<name>A0A4R4TXY6_9ACTN</name>
<feature type="binding site" evidence="9">
    <location>
        <position position="205"/>
    </location>
    <ligand>
        <name>FAD</name>
        <dbReference type="ChEBI" id="CHEBI:57692"/>
    </ligand>
</feature>
<dbReference type="Gene3D" id="3.40.50.720">
    <property type="entry name" value="NAD(P)-binding Rossmann-like Domain"/>
    <property type="match status" value="1"/>
</dbReference>
<evidence type="ECO:0000259" key="10">
    <source>
        <dbReference type="Pfam" id="PF01266"/>
    </source>
</evidence>
<protein>
    <recommendedName>
        <fullName evidence="7">D-amino-acid oxidase</fullName>
        <ecNumber evidence="6">1.4.3.3</ecNumber>
    </recommendedName>
</protein>